<proteinExistence type="predicted"/>
<accession>A0AAV3BD19</accession>
<evidence type="ECO:0000313" key="2">
    <source>
        <dbReference type="Proteomes" id="UP000004430"/>
    </source>
</evidence>
<gene>
    <name evidence="1" type="ORF">YPIP275_1212</name>
</gene>
<dbReference type="AlphaFoldDB" id="A0AAV3BD19"/>
<sequence>MWHYKLIRFMVLFVSWRHPFYGAIKETQRSCKYKYSCKCSCKYNCKYSCS</sequence>
<reference evidence="1 2" key="1">
    <citation type="submission" date="2008-01" db="EMBL/GenBank/DDBJ databases">
        <title>Yersinia pestis Strain IP275 project at JCVI/TIGR.</title>
        <authorList>
            <person name="Ravel J."/>
            <person name="Eppinger M."/>
            <person name="Fricke W.F."/>
            <person name="Rosovitz M."/>
            <person name="Lindler L.E."/>
            <person name="Bearden S."/>
            <person name="Shriefer M."/>
        </authorList>
    </citation>
    <scope>NUCLEOTIDE SEQUENCE [LARGE SCALE GENOMIC DNA]</scope>
    <source>
        <strain evidence="1 2">IP275</strain>
    </source>
</reference>
<dbReference type="Proteomes" id="UP000004430">
    <property type="component" value="Unassembled WGS sequence"/>
</dbReference>
<reference evidence="1 2" key="2">
    <citation type="submission" date="2010-03" db="EMBL/GenBank/DDBJ databases">
        <authorList>
            <person name="Payne S.H."/>
            <person name="Sutton G.G."/>
        </authorList>
    </citation>
    <scope>NUCLEOTIDE SEQUENCE [LARGE SCALE GENOMIC DNA]</scope>
    <source>
        <strain evidence="1 2">IP275</strain>
    </source>
</reference>
<name>A0AAV3BD19_YERPE</name>
<organism evidence="1 2">
    <name type="scientific">Yersinia pestis biovar Orientalis str. IP275</name>
    <dbReference type="NCBI Taxonomy" id="373665"/>
    <lineage>
        <taxon>Bacteria</taxon>
        <taxon>Pseudomonadati</taxon>
        <taxon>Pseudomonadota</taxon>
        <taxon>Gammaproteobacteria</taxon>
        <taxon>Enterobacterales</taxon>
        <taxon>Yersiniaceae</taxon>
        <taxon>Yersinia</taxon>
    </lineage>
</organism>
<comment type="caution">
    <text evidence="1">The sequence shown here is derived from an EMBL/GenBank/DDBJ whole genome shotgun (WGS) entry which is preliminary data.</text>
</comment>
<protein>
    <submittedName>
        <fullName evidence="1">Uncharacterized protein</fullName>
    </submittedName>
</protein>
<evidence type="ECO:0000313" key="1">
    <source>
        <dbReference type="EMBL" id="EDR32413.1"/>
    </source>
</evidence>
<dbReference type="EMBL" id="AAOS02000013">
    <property type="protein sequence ID" value="EDR32413.1"/>
    <property type="molecule type" value="Genomic_DNA"/>
</dbReference>